<dbReference type="SUPFAM" id="SSF102198">
    <property type="entry name" value="Putative cyclase"/>
    <property type="match status" value="1"/>
</dbReference>
<dbReference type="RefSeq" id="WP_188852375.1">
    <property type="nucleotide sequence ID" value="NZ_BMJJ01000007.1"/>
</dbReference>
<dbReference type="GO" id="GO:0004061">
    <property type="term" value="F:arylformamidase activity"/>
    <property type="evidence" value="ECO:0007669"/>
    <property type="project" value="InterPro"/>
</dbReference>
<dbReference type="InterPro" id="IPR037175">
    <property type="entry name" value="KFase_sf"/>
</dbReference>
<dbReference type="PROSITE" id="PS51318">
    <property type="entry name" value="TAT"/>
    <property type="match status" value="1"/>
</dbReference>
<dbReference type="AlphaFoldDB" id="A0A917DCL6"/>
<dbReference type="PANTHER" id="PTHR31118">
    <property type="entry name" value="CYCLASE-LIKE PROTEIN 2"/>
    <property type="match status" value="1"/>
</dbReference>
<reference evidence="1" key="1">
    <citation type="journal article" date="2014" name="Int. J. Syst. Evol. Microbiol.">
        <title>Complete genome sequence of Corynebacterium casei LMG S-19264T (=DSM 44701T), isolated from a smear-ripened cheese.</title>
        <authorList>
            <consortium name="US DOE Joint Genome Institute (JGI-PGF)"/>
            <person name="Walter F."/>
            <person name="Albersmeier A."/>
            <person name="Kalinowski J."/>
            <person name="Ruckert C."/>
        </authorList>
    </citation>
    <scope>NUCLEOTIDE SEQUENCE</scope>
    <source>
        <strain evidence="1">CGMCC 1.15493</strain>
    </source>
</reference>
<reference evidence="1" key="2">
    <citation type="submission" date="2020-09" db="EMBL/GenBank/DDBJ databases">
        <authorList>
            <person name="Sun Q."/>
            <person name="Zhou Y."/>
        </authorList>
    </citation>
    <scope>NUCLEOTIDE SEQUENCE</scope>
    <source>
        <strain evidence="1">CGMCC 1.15493</strain>
    </source>
</reference>
<keyword evidence="2" id="KW-1185">Reference proteome</keyword>
<accession>A0A917DCL6</accession>
<dbReference type="GO" id="GO:0019441">
    <property type="term" value="P:L-tryptophan catabolic process to kynurenine"/>
    <property type="evidence" value="ECO:0007669"/>
    <property type="project" value="InterPro"/>
</dbReference>
<evidence type="ECO:0000313" key="2">
    <source>
        <dbReference type="Proteomes" id="UP000613160"/>
    </source>
</evidence>
<name>A0A917DCL6_9HYPH</name>
<dbReference type="Gene3D" id="3.50.30.50">
    <property type="entry name" value="Putative cyclase"/>
    <property type="match status" value="1"/>
</dbReference>
<dbReference type="InterPro" id="IPR006311">
    <property type="entry name" value="TAT_signal"/>
</dbReference>
<dbReference type="PANTHER" id="PTHR31118:SF12">
    <property type="entry name" value="CYCLASE-LIKE PROTEIN 2"/>
    <property type="match status" value="1"/>
</dbReference>
<evidence type="ECO:0000313" key="1">
    <source>
        <dbReference type="EMBL" id="GGD26161.1"/>
    </source>
</evidence>
<sequence>MCPPNCLHSICENASRRGLLKAGFGIGLAAVSAGLGLQPARAAAPAQEHRFSKVHDLTHTLFEGFPTFSGEKWFTVEKPVTWEKDKVNLHRWTLMEHTGTHMDAPLHFSENGMSVDMIDIADLVVPLAVIDIRERAASDPDAALTPDDIKAWEAVNGPLPEGCCVAMNSGWHALLDSPKFTGRDAEGKNHTPGFHAETAEFLIKERSVKGIAVDTLSLDRGLASSGDFPVHYQWLGSGRWGVEAIAGLDDLPAKGAMLVVAGPKVRGATGGPSRIIALV</sequence>
<gene>
    <name evidence="1" type="ORF">GCM10011335_31520</name>
</gene>
<comment type="caution">
    <text evidence="1">The sequence shown here is derived from an EMBL/GenBank/DDBJ whole genome shotgun (WGS) entry which is preliminary data.</text>
</comment>
<dbReference type="InterPro" id="IPR007325">
    <property type="entry name" value="KFase/CYL"/>
</dbReference>
<protein>
    <submittedName>
        <fullName evidence="1">Cyclase</fullName>
    </submittedName>
</protein>
<dbReference type="EMBL" id="BMJJ01000007">
    <property type="protein sequence ID" value="GGD26161.1"/>
    <property type="molecule type" value="Genomic_DNA"/>
</dbReference>
<dbReference type="Proteomes" id="UP000613160">
    <property type="component" value="Unassembled WGS sequence"/>
</dbReference>
<organism evidence="1 2">
    <name type="scientific">Aureimonas glaciei</name>
    <dbReference type="NCBI Taxonomy" id="1776957"/>
    <lineage>
        <taxon>Bacteria</taxon>
        <taxon>Pseudomonadati</taxon>
        <taxon>Pseudomonadota</taxon>
        <taxon>Alphaproteobacteria</taxon>
        <taxon>Hyphomicrobiales</taxon>
        <taxon>Aurantimonadaceae</taxon>
        <taxon>Aureimonas</taxon>
    </lineage>
</organism>
<dbReference type="Pfam" id="PF04199">
    <property type="entry name" value="Cyclase"/>
    <property type="match status" value="1"/>
</dbReference>
<proteinExistence type="predicted"/>